<sequence>MIRARSLVKDFDGFTALDGVDFEFDKPGIFGIIGHNGAGKTTLLKIMSGLIKPTSGELEINGVDVVRHPDIHKRTLGYLPEESRLYENMNVWSYLAFFGEIYGMSDGEIRKKSRELLSKLKLDPGDKKMGEFSKGMKRKAAIARSLMHDPSFLVYDEPTSGLDPMTSRYISEFLREIKEEGEKTIILSAHNLYQVEEICDRVLILRRGKTLALGDMDELRSKFGSVSYEIEFVLDDRDLLEGVIGEYSESAGIISATVEDVDDLSNLTNIVAKGGGRVKKIESHYPSLEDMLVMIGE</sequence>
<evidence type="ECO:0000256" key="2">
    <source>
        <dbReference type="ARBA" id="ARBA00022448"/>
    </source>
</evidence>
<evidence type="ECO:0000313" key="7">
    <source>
        <dbReference type="Proteomes" id="UP001060368"/>
    </source>
</evidence>
<dbReference type="InterPro" id="IPR003593">
    <property type="entry name" value="AAA+_ATPase"/>
</dbReference>
<dbReference type="KEGG" id="mend:L6E24_04570"/>
<protein>
    <submittedName>
        <fullName evidence="6">ABC transporter ATP-binding protein</fullName>
    </submittedName>
</protein>
<feature type="domain" description="ABC transporter" evidence="5">
    <location>
        <begin position="2"/>
        <end position="232"/>
    </location>
</feature>
<keyword evidence="2" id="KW-0813">Transport</keyword>
<dbReference type="SMART" id="SM00382">
    <property type="entry name" value="AAA"/>
    <property type="match status" value="1"/>
</dbReference>
<reference evidence="6" key="1">
    <citation type="submission" date="2022-04" db="EMBL/GenBank/DDBJ databases">
        <title>Complete genome of Methanoplanus endosymbiosus DSM 3599.</title>
        <authorList>
            <person name="Chen S.-C."/>
            <person name="You Y.-T."/>
            <person name="Zhou Y.-Z."/>
            <person name="Lai M.-C."/>
        </authorList>
    </citation>
    <scope>NUCLEOTIDE SEQUENCE</scope>
    <source>
        <strain evidence="6">DSM 3599</strain>
    </source>
</reference>
<keyword evidence="3" id="KW-0547">Nucleotide-binding</keyword>
<proteinExistence type="inferred from homology"/>
<dbReference type="EMBL" id="CP096115">
    <property type="protein sequence ID" value="UUX93406.1"/>
    <property type="molecule type" value="Genomic_DNA"/>
</dbReference>
<evidence type="ECO:0000256" key="3">
    <source>
        <dbReference type="ARBA" id="ARBA00022741"/>
    </source>
</evidence>
<dbReference type="InterPro" id="IPR027417">
    <property type="entry name" value="P-loop_NTPase"/>
</dbReference>
<evidence type="ECO:0000256" key="1">
    <source>
        <dbReference type="ARBA" id="ARBA00005417"/>
    </source>
</evidence>
<dbReference type="SUPFAM" id="SSF52540">
    <property type="entry name" value="P-loop containing nucleoside triphosphate hydrolases"/>
    <property type="match status" value="1"/>
</dbReference>
<dbReference type="InterPro" id="IPR017871">
    <property type="entry name" value="ABC_transporter-like_CS"/>
</dbReference>
<dbReference type="InterPro" id="IPR025302">
    <property type="entry name" value="DrrA1/2-like_C"/>
</dbReference>
<dbReference type="RefSeq" id="WP_257743545.1">
    <property type="nucleotide sequence ID" value="NZ_CP096115.1"/>
</dbReference>
<dbReference type="Pfam" id="PF13732">
    <property type="entry name" value="DrrA1-3_C"/>
    <property type="match status" value="1"/>
</dbReference>
<dbReference type="CDD" id="cd03230">
    <property type="entry name" value="ABC_DR_subfamily_A"/>
    <property type="match status" value="1"/>
</dbReference>
<dbReference type="GO" id="GO:0016887">
    <property type="term" value="F:ATP hydrolysis activity"/>
    <property type="evidence" value="ECO:0007669"/>
    <property type="project" value="InterPro"/>
</dbReference>
<evidence type="ECO:0000313" key="6">
    <source>
        <dbReference type="EMBL" id="UUX93406.1"/>
    </source>
</evidence>
<dbReference type="PROSITE" id="PS50893">
    <property type="entry name" value="ABC_TRANSPORTER_2"/>
    <property type="match status" value="1"/>
</dbReference>
<dbReference type="Gene3D" id="3.40.50.300">
    <property type="entry name" value="P-loop containing nucleotide triphosphate hydrolases"/>
    <property type="match status" value="1"/>
</dbReference>
<keyword evidence="7" id="KW-1185">Reference proteome</keyword>
<evidence type="ECO:0000259" key="5">
    <source>
        <dbReference type="PROSITE" id="PS50893"/>
    </source>
</evidence>
<keyword evidence="4 6" id="KW-0067">ATP-binding</keyword>
<dbReference type="InterPro" id="IPR050763">
    <property type="entry name" value="ABC_transporter_ATP-binding"/>
</dbReference>
<gene>
    <name evidence="6" type="ORF">L6E24_04570</name>
</gene>
<organism evidence="6 7">
    <name type="scientific">Methanoplanus endosymbiosus</name>
    <dbReference type="NCBI Taxonomy" id="33865"/>
    <lineage>
        <taxon>Archaea</taxon>
        <taxon>Methanobacteriati</taxon>
        <taxon>Methanobacteriota</taxon>
        <taxon>Stenosarchaea group</taxon>
        <taxon>Methanomicrobia</taxon>
        <taxon>Methanomicrobiales</taxon>
        <taxon>Methanomicrobiaceae</taxon>
        <taxon>Methanoplanus</taxon>
    </lineage>
</organism>
<accession>A0A9E7TML5</accession>
<name>A0A9E7TML5_9EURY</name>
<dbReference type="Pfam" id="PF00005">
    <property type="entry name" value="ABC_tran"/>
    <property type="match status" value="1"/>
</dbReference>
<dbReference type="GeneID" id="74306944"/>
<dbReference type="PANTHER" id="PTHR42711:SF5">
    <property type="entry name" value="ABC TRANSPORTER ATP-BINDING PROTEIN NATA"/>
    <property type="match status" value="1"/>
</dbReference>
<dbReference type="InterPro" id="IPR003439">
    <property type="entry name" value="ABC_transporter-like_ATP-bd"/>
</dbReference>
<dbReference type="AlphaFoldDB" id="A0A9E7TML5"/>
<dbReference type="PROSITE" id="PS00211">
    <property type="entry name" value="ABC_TRANSPORTER_1"/>
    <property type="match status" value="1"/>
</dbReference>
<dbReference type="GO" id="GO:0005524">
    <property type="term" value="F:ATP binding"/>
    <property type="evidence" value="ECO:0007669"/>
    <property type="project" value="UniProtKB-KW"/>
</dbReference>
<dbReference type="PANTHER" id="PTHR42711">
    <property type="entry name" value="ABC TRANSPORTER ATP-BINDING PROTEIN"/>
    <property type="match status" value="1"/>
</dbReference>
<comment type="similarity">
    <text evidence="1">Belongs to the ABC transporter superfamily.</text>
</comment>
<evidence type="ECO:0000256" key="4">
    <source>
        <dbReference type="ARBA" id="ARBA00022840"/>
    </source>
</evidence>
<dbReference type="Proteomes" id="UP001060368">
    <property type="component" value="Chromosome"/>
</dbReference>